<organism evidence="3 4">
    <name type="scientific">Thermothielavioides terrestris (strain ATCC 38088 / NRRL 8126)</name>
    <name type="common">Thielavia terrestris</name>
    <dbReference type="NCBI Taxonomy" id="578455"/>
    <lineage>
        <taxon>Eukaryota</taxon>
        <taxon>Fungi</taxon>
        <taxon>Dikarya</taxon>
        <taxon>Ascomycota</taxon>
        <taxon>Pezizomycotina</taxon>
        <taxon>Sordariomycetes</taxon>
        <taxon>Sordariomycetidae</taxon>
        <taxon>Sordariales</taxon>
        <taxon>Chaetomiaceae</taxon>
        <taxon>Thermothielavioides</taxon>
        <taxon>Thermothielavioides terrestris</taxon>
    </lineage>
</organism>
<keyword evidence="1" id="KW-0863">Zinc-finger</keyword>
<name>G2R8P6_THETT</name>
<evidence type="ECO:0000313" key="4">
    <source>
        <dbReference type="Proteomes" id="UP000008181"/>
    </source>
</evidence>
<dbReference type="EMBL" id="CP003011">
    <property type="protein sequence ID" value="AEO68262.1"/>
    <property type="molecule type" value="Genomic_DNA"/>
</dbReference>
<keyword evidence="1" id="KW-0862">Zinc</keyword>
<dbReference type="InterPro" id="IPR036875">
    <property type="entry name" value="Znf_CCHC_sf"/>
</dbReference>
<accession>G2R8P6</accession>
<feature type="non-terminal residue" evidence="3">
    <location>
        <position position="1"/>
    </location>
</feature>
<dbReference type="GO" id="GO:0008270">
    <property type="term" value="F:zinc ion binding"/>
    <property type="evidence" value="ECO:0007669"/>
    <property type="project" value="UniProtKB-KW"/>
</dbReference>
<proteinExistence type="predicted"/>
<dbReference type="Proteomes" id="UP000008181">
    <property type="component" value="Chromosome 3"/>
</dbReference>
<dbReference type="OrthoDB" id="2527451at2759"/>
<protein>
    <recommendedName>
        <fullName evidence="2">CCHC-type domain-containing protein</fullName>
    </recommendedName>
</protein>
<dbReference type="SUPFAM" id="SSF57756">
    <property type="entry name" value="Retrovirus zinc finger-like domains"/>
    <property type="match status" value="1"/>
</dbReference>
<evidence type="ECO:0000256" key="1">
    <source>
        <dbReference type="PROSITE-ProRule" id="PRU00047"/>
    </source>
</evidence>
<gene>
    <name evidence="3" type="ORF">THITE_2051234</name>
</gene>
<dbReference type="GO" id="GO:0003676">
    <property type="term" value="F:nucleic acid binding"/>
    <property type="evidence" value="ECO:0007669"/>
    <property type="project" value="InterPro"/>
</dbReference>
<dbReference type="HOGENOM" id="CLU_2433024_0_0_1"/>
<sequence length="91" mass="10113">PNPLRCWNCGEYGHATNLCRRDCVQRCFICWSDEHTKANCRCCRHCGEDHKGRRCPETLQCECCGGLGYNAKHCPNAGDKPGDNVCDGPAP</sequence>
<keyword evidence="1" id="KW-0479">Metal-binding</keyword>
<reference evidence="3 4" key="1">
    <citation type="journal article" date="2011" name="Nat. Biotechnol.">
        <title>Comparative genomic analysis of the thermophilic biomass-degrading fungi Myceliophthora thermophila and Thielavia terrestris.</title>
        <authorList>
            <person name="Berka R.M."/>
            <person name="Grigoriev I.V."/>
            <person name="Otillar R."/>
            <person name="Salamov A."/>
            <person name="Grimwood J."/>
            <person name="Reid I."/>
            <person name="Ishmael N."/>
            <person name="John T."/>
            <person name="Darmond C."/>
            <person name="Moisan M.-C."/>
            <person name="Henrissat B."/>
            <person name="Coutinho P.M."/>
            <person name="Lombard V."/>
            <person name="Natvig D.O."/>
            <person name="Lindquist E."/>
            <person name="Schmutz J."/>
            <person name="Lucas S."/>
            <person name="Harris P."/>
            <person name="Powlowski J."/>
            <person name="Bellemare A."/>
            <person name="Taylor D."/>
            <person name="Butler G."/>
            <person name="de Vries R.P."/>
            <person name="Allijn I.E."/>
            <person name="van den Brink J."/>
            <person name="Ushinsky S."/>
            <person name="Storms R."/>
            <person name="Powell A.J."/>
            <person name="Paulsen I.T."/>
            <person name="Elbourne L.D.H."/>
            <person name="Baker S.E."/>
            <person name="Magnuson J."/>
            <person name="LaBoissiere S."/>
            <person name="Clutterbuck A.J."/>
            <person name="Martinez D."/>
            <person name="Wogulis M."/>
            <person name="de Leon A.L."/>
            <person name="Rey M.W."/>
            <person name="Tsang A."/>
        </authorList>
    </citation>
    <scope>NUCLEOTIDE SEQUENCE [LARGE SCALE GENOMIC DNA]</scope>
    <source>
        <strain evidence="4">ATCC 38088 / NRRL 8126</strain>
    </source>
</reference>
<dbReference type="PROSITE" id="PS50158">
    <property type="entry name" value="ZF_CCHC"/>
    <property type="match status" value="1"/>
</dbReference>
<evidence type="ECO:0000313" key="3">
    <source>
        <dbReference type="EMBL" id="AEO68262.1"/>
    </source>
</evidence>
<dbReference type="GeneID" id="11518378"/>
<dbReference type="InterPro" id="IPR001878">
    <property type="entry name" value="Znf_CCHC"/>
</dbReference>
<evidence type="ECO:0000259" key="2">
    <source>
        <dbReference type="PROSITE" id="PS50158"/>
    </source>
</evidence>
<feature type="domain" description="CCHC-type" evidence="2">
    <location>
        <begin position="5"/>
        <end position="21"/>
    </location>
</feature>
<dbReference type="KEGG" id="ttt:THITE_2051234"/>
<dbReference type="RefSeq" id="XP_003654598.1">
    <property type="nucleotide sequence ID" value="XM_003654550.1"/>
</dbReference>
<keyword evidence="4" id="KW-1185">Reference proteome</keyword>
<dbReference type="AlphaFoldDB" id="G2R8P6"/>